<sequence length="168" mass="19219">MFKKITLILLICTILVISINTAKANNVELIDGEYIKDDMIIGNTIKTPAHNNGELKPFSLRSNEISSPNYAISTETLQFIYDGYLQFRAIYKTKSSDGYGLVANRNVRQGWIDYTRQGSSVIGGRKYTEHAANIHDTNLYSVSARAYDSLIPLEKYTTYFERGWYYFQ</sequence>
<feature type="signal peptide" evidence="1">
    <location>
        <begin position="1"/>
        <end position="24"/>
    </location>
</feature>
<feature type="chain" id="PRO_5043195216" evidence="1">
    <location>
        <begin position="25"/>
        <end position="168"/>
    </location>
</feature>
<keyword evidence="1" id="KW-0732">Signal</keyword>
<evidence type="ECO:0000313" key="3">
    <source>
        <dbReference type="Proteomes" id="UP000297454"/>
    </source>
</evidence>
<keyword evidence="3" id="KW-1185">Reference proteome</keyword>
<name>A0A4R9C458_9FIRM</name>
<accession>A0A4R9C458</accession>
<reference evidence="2 3" key="1">
    <citation type="submission" date="2019-01" db="EMBL/GenBank/DDBJ databases">
        <title>Draft Genome Sequences of Helcococcus ovis Strains Isolated from the Uterus and Vagina of Dairy Cows with Metritis.</title>
        <authorList>
            <person name="Cunha F."/>
            <person name="Jeon S.J."/>
            <person name="Kutzer P."/>
            <person name="Galvao K.N."/>
        </authorList>
    </citation>
    <scope>NUCLEOTIDE SEQUENCE [LARGE SCALE GENOMIC DNA]</scope>
    <source>
        <strain evidence="2 3">KG-37</strain>
    </source>
</reference>
<proteinExistence type="predicted"/>
<evidence type="ECO:0000256" key="1">
    <source>
        <dbReference type="SAM" id="SignalP"/>
    </source>
</evidence>
<gene>
    <name evidence="2" type="ORF">EQF91_01680</name>
</gene>
<evidence type="ECO:0000313" key="2">
    <source>
        <dbReference type="EMBL" id="TFF67098.1"/>
    </source>
</evidence>
<dbReference type="OrthoDB" id="3197085at2"/>
<dbReference type="GeneID" id="97030849"/>
<dbReference type="EMBL" id="SCFR01000004">
    <property type="protein sequence ID" value="TFF67098.1"/>
    <property type="molecule type" value="Genomic_DNA"/>
</dbReference>
<dbReference type="Proteomes" id="UP000297454">
    <property type="component" value="Unassembled WGS sequence"/>
</dbReference>
<dbReference type="RefSeq" id="WP_134710620.1">
    <property type="nucleotide sequence ID" value="NZ_CP119081.1"/>
</dbReference>
<dbReference type="AlphaFoldDB" id="A0A4R9C458"/>
<comment type="caution">
    <text evidence="2">The sequence shown here is derived from an EMBL/GenBank/DDBJ whole genome shotgun (WGS) entry which is preliminary data.</text>
</comment>
<protein>
    <submittedName>
        <fullName evidence="2">Uncharacterized protein</fullName>
    </submittedName>
</protein>
<organism evidence="2 3">
    <name type="scientific">Helcococcus ovis</name>
    <dbReference type="NCBI Taxonomy" id="72026"/>
    <lineage>
        <taxon>Bacteria</taxon>
        <taxon>Bacillati</taxon>
        <taxon>Bacillota</taxon>
        <taxon>Tissierellia</taxon>
        <taxon>Tissierellales</taxon>
        <taxon>Peptoniphilaceae</taxon>
        <taxon>Helcococcus</taxon>
    </lineage>
</organism>